<keyword evidence="1" id="KW-1133">Transmembrane helix</keyword>
<evidence type="ECO:0000313" key="3">
    <source>
        <dbReference type="Proteomes" id="UP000179003"/>
    </source>
</evidence>
<gene>
    <name evidence="2" type="ORF">A2442_00865</name>
</gene>
<sequence>MFKDILKEIKNILSLKEAIGFGITSLHGWLAIIILFLFLNVWVVFFSHYLYQGIDKGTFFEVKEKTEEIFKFDEINKSDLLKVILDFEKRAETFENLKNEKVIIDQVL</sequence>
<evidence type="ECO:0000256" key="1">
    <source>
        <dbReference type="SAM" id="Phobius"/>
    </source>
</evidence>
<evidence type="ECO:0000313" key="2">
    <source>
        <dbReference type="EMBL" id="OGD67303.1"/>
    </source>
</evidence>
<accession>A0A1F5EIW6</accession>
<reference evidence="2 3" key="1">
    <citation type="journal article" date="2016" name="Nat. Commun.">
        <title>Thousands of microbial genomes shed light on interconnected biogeochemical processes in an aquifer system.</title>
        <authorList>
            <person name="Anantharaman K."/>
            <person name="Brown C.T."/>
            <person name="Hug L.A."/>
            <person name="Sharon I."/>
            <person name="Castelle C.J."/>
            <person name="Probst A.J."/>
            <person name="Thomas B.C."/>
            <person name="Singh A."/>
            <person name="Wilkins M.J."/>
            <person name="Karaoz U."/>
            <person name="Brodie E.L."/>
            <person name="Williams K.H."/>
            <person name="Hubbard S.S."/>
            <person name="Banfield J.F."/>
        </authorList>
    </citation>
    <scope>NUCLEOTIDE SEQUENCE [LARGE SCALE GENOMIC DNA]</scope>
</reference>
<dbReference type="AlphaFoldDB" id="A0A1F5EIW6"/>
<name>A0A1F5EIW6_9BACT</name>
<keyword evidence="1" id="KW-0472">Membrane</keyword>
<protein>
    <submittedName>
        <fullName evidence="2">Uncharacterized protein</fullName>
    </submittedName>
</protein>
<keyword evidence="1" id="KW-0812">Transmembrane</keyword>
<organism evidence="2 3">
    <name type="scientific">Candidatus Campbellbacteria bacterium RIFOXYC2_FULL_35_25</name>
    <dbReference type="NCBI Taxonomy" id="1797582"/>
    <lineage>
        <taxon>Bacteria</taxon>
        <taxon>Candidatus Campbelliibacteriota</taxon>
    </lineage>
</organism>
<feature type="transmembrane region" description="Helical" evidence="1">
    <location>
        <begin position="29"/>
        <end position="51"/>
    </location>
</feature>
<comment type="caution">
    <text evidence="2">The sequence shown here is derived from an EMBL/GenBank/DDBJ whole genome shotgun (WGS) entry which is preliminary data.</text>
</comment>
<dbReference type="EMBL" id="MFAE01000006">
    <property type="protein sequence ID" value="OGD67303.1"/>
    <property type="molecule type" value="Genomic_DNA"/>
</dbReference>
<proteinExistence type="predicted"/>
<dbReference type="Proteomes" id="UP000179003">
    <property type="component" value="Unassembled WGS sequence"/>
</dbReference>
<dbReference type="STRING" id="1797582.A2442_00865"/>